<dbReference type="Proteomes" id="UP001529510">
    <property type="component" value="Unassembled WGS sequence"/>
</dbReference>
<organism evidence="1 2">
    <name type="scientific">Cirrhinus mrigala</name>
    <name type="common">Mrigala</name>
    <dbReference type="NCBI Taxonomy" id="683832"/>
    <lineage>
        <taxon>Eukaryota</taxon>
        <taxon>Metazoa</taxon>
        <taxon>Chordata</taxon>
        <taxon>Craniata</taxon>
        <taxon>Vertebrata</taxon>
        <taxon>Euteleostomi</taxon>
        <taxon>Actinopterygii</taxon>
        <taxon>Neopterygii</taxon>
        <taxon>Teleostei</taxon>
        <taxon>Ostariophysi</taxon>
        <taxon>Cypriniformes</taxon>
        <taxon>Cyprinidae</taxon>
        <taxon>Labeoninae</taxon>
        <taxon>Labeonini</taxon>
        <taxon>Cirrhinus</taxon>
    </lineage>
</organism>
<dbReference type="EMBL" id="JAMKFB020000327">
    <property type="protein sequence ID" value="KAL0149725.1"/>
    <property type="molecule type" value="Genomic_DNA"/>
</dbReference>
<protein>
    <submittedName>
        <fullName evidence="1">Uncharacterized protein</fullName>
    </submittedName>
</protein>
<proteinExistence type="predicted"/>
<reference evidence="1 2" key="1">
    <citation type="submission" date="2024-05" db="EMBL/GenBank/DDBJ databases">
        <title>Genome sequencing and assembly of Indian major carp, Cirrhinus mrigala (Hamilton, 1822).</title>
        <authorList>
            <person name="Mohindra V."/>
            <person name="Chowdhury L.M."/>
            <person name="Lal K."/>
            <person name="Jena J.K."/>
        </authorList>
    </citation>
    <scope>NUCLEOTIDE SEQUENCE [LARGE SCALE GENOMIC DNA]</scope>
    <source>
        <strain evidence="1">CM1030</strain>
        <tissue evidence="1">Blood</tissue>
    </source>
</reference>
<accession>A0ABD0MJB8</accession>
<gene>
    <name evidence="1" type="ORF">M9458_055008</name>
</gene>
<name>A0ABD0MJB8_CIRMR</name>
<evidence type="ECO:0000313" key="1">
    <source>
        <dbReference type="EMBL" id="KAL0149725.1"/>
    </source>
</evidence>
<evidence type="ECO:0000313" key="2">
    <source>
        <dbReference type="Proteomes" id="UP001529510"/>
    </source>
</evidence>
<comment type="caution">
    <text evidence="1">The sequence shown here is derived from an EMBL/GenBank/DDBJ whole genome shotgun (WGS) entry which is preliminary data.</text>
</comment>
<keyword evidence="2" id="KW-1185">Reference proteome</keyword>
<dbReference type="AlphaFoldDB" id="A0ABD0MJB8"/>
<sequence>MPGVIDLRNADVHIASDALITYCENLTKAVQSSRERVESCWQNPPEGGHTIIPG</sequence>
<feature type="non-terminal residue" evidence="1">
    <location>
        <position position="54"/>
    </location>
</feature>